<keyword evidence="4" id="KW-1185">Reference proteome</keyword>
<evidence type="ECO:0000313" key="4">
    <source>
        <dbReference type="Proteomes" id="UP000245288"/>
    </source>
</evidence>
<dbReference type="RefSeq" id="WP_109215339.1">
    <property type="nucleotide sequence ID" value="NZ_JRFU01000066.1"/>
</dbReference>
<dbReference type="InterPro" id="IPR053154">
    <property type="entry name" value="c-di-AMP_regulator"/>
</dbReference>
<dbReference type="Gene3D" id="2.170.120.40">
    <property type="entry name" value="YbbR-like domain"/>
    <property type="match status" value="2"/>
</dbReference>
<evidence type="ECO:0000256" key="2">
    <source>
        <dbReference type="SAM" id="Phobius"/>
    </source>
</evidence>
<keyword evidence="2" id="KW-0812">Transmembrane</keyword>
<proteinExistence type="predicted"/>
<feature type="compositionally biased region" description="Acidic residues" evidence="1">
    <location>
        <begin position="426"/>
        <end position="437"/>
    </location>
</feature>
<protein>
    <recommendedName>
        <fullName evidence="5">YbbR-like protein</fullName>
    </recommendedName>
</protein>
<dbReference type="Proteomes" id="UP000245288">
    <property type="component" value="Unassembled WGS sequence"/>
</dbReference>
<dbReference type="Gene3D" id="2.170.120.30">
    <property type="match status" value="2"/>
</dbReference>
<sequence>MLRKLTKRITNNFGLKILAAVFAIILWMVVVNIEDPEKTKGFTIPVTIENNEYLSDMGKTYEILNNTDKISFTVTGKRSIIEELSESDFTAVANLENINDDMTTIPVSVSASRYASQIEINKRDATLKVSVENLQTERFSVKVVTKGTPAAYCYVESTSSAPGKITVTGPESVVSQIKTAQAVVDISNAEENVATSSPIVLLDADGNEISQDRLSLNRTSVDVDVEISMGKSVPLKFTTNGTPADGYRFVEAKCSESTVKLTGDSDLLSSISELEISGSQMNVSDATADVTANIELSKYLPDGITLASDQSKQISVTLVIEGENSRAFAVPVGNITVKNLPDNLSLAFNADTVTVNLKGFDEVLAEINPNDITGSIDASNFTAGTLTATVTLDGSYKTADTVTTSVTVTDKNGQTTNGSSGTGGENSDETDSSESQN</sequence>
<gene>
    <name evidence="3" type="ORF">LG34_06620</name>
</gene>
<reference evidence="3 4" key="1">
    <citation type="submission" date="2014-09" db="EMBL/GenBank/DDBJ databases">
        <title>Butyrate-producing bacteria isolated from human gut.</title>
        <authorList>
            <person name="Zhang Q."/>
            <person name="Zhao L."/>
        </authorList>
    </citation>
    <scope>NUCLEOTIDE SEQUENCE [LARGE SCALE GENOMIC DNA]</scope>
    <source>
        <strain evidence="3 4">21</strain>
    </source>
</reference>
<organism evidence="3 4">
    <name type="scientific">Eubacterium ramulus</name>
    <dbReference type="NCBI Taxonomy" id="39490"/>
    <lineage>
        <taxon>Bacteria</taxon>
        <taxon>Bacillati</taxon>
        <taxon>Bacillota</taxon>
        <taxon>Clostridia</taxon>
        <taxon>Eubacteriales</taxon>
        <taxon>Eubacteriaceae</taxon>
        <taxon>Eubacterium</taxon>
    </lineage>
</organism>
<evidence type="ECO:0008006" key="5">
    <source>
        <dbReference type="Google" id="ProtNLM"/>
    </source>
</evidence>
<keyword evidence="2" id="KW-0472">Membrane</keyword>
<comment type="caution">
    <text evidence="3">The sequence shown here is derived from an EMBL/GenBank/DDBJ whole genome shotgun (WGS) entry which is preliminary data.</text>
</comment>
<dbReference type="PANTHER" id="PTHR37804:SF1">
    <property type="entry name" value="CDAA REGULATORY PROTEIN CDAR"/>
    <property type="match status" value="1"/>
</dbReference>
<feature type="region of interest" description="Disordered" evidence="1">
    <location>
        <begin position="407"/>
        <end position="437"/>
    </location>
</feature>
<dbReference type="InterPro" id="IPR012505">
    <property type="entry name" value="YbbR"/>
</dbReference>
<evidence type="ECO:0000313" key="3">
    <source>
        <dbReference type="EMBL" id="PWE87004.1"/>
    </source>
</evidence>
<dbReference type="EMBL" id="JRFU01000066">
    <property type="protein sequence ID" value="PWE87004.1"/>
    <property type="molecule type" value="Genomic_DNA"/>
</dbReference>
<feature type="compositionally biased region" description="Low complexity" evidence="1">
    <location>
        <begin position="407"/>
        <end position="419"/>
    </location>
</feature>
<name>A0A2V1JT87_EUBRA</name>
<feature type="transmembrane region" description="Helical" evidence="2">
    <location>
        <begin position="12"/>
        <end position="30"/>
    </location>
</feature>
<dbReference type="Pfam" id="PF07949">
    <property type="entry name" value="YbbR"/>
    <property type="match status" value="4"/>
</dbReference>
<evidence type="ECO:0000256" key="1">
    <source>
        <dbReference type="SAM" id="MobiDB-lite"/>
    </source>
</evidence>
<accession>A0A2V1JT87</accession>
<dbReference type="AlphaFoldDB" id="A0A2V1JT87"/>
<keyword evidence="2" id="KW-1133">Transmembrane helix</keyword>
<dbReference type="PANTHER" id="PTHR37804">
    <property type="entry name" value="CDAA REGULATORY PROTEIN CDAR"/>
    <property type="match status" value="1"/>
</dbReference>
<dbReference type="OrthoDB" id="2111604at2"/>